<evidence type="ECO:0000313" key="3">
    <source>
        <dbReference type="EMBL" id="MBW8485431.1"/>
    </source>
</evidence>
<dbReference type="PANTHER" id="PTHR46696:SF1">
    <property type="entry name" value="CYTOCHROME P450 YJIB-RELATED"/>
    <property type="match status" value="1"/>
</dbReference>
<dbReference type="PANTHER" id="PTHR46696">
    <property type="entry name" value="P450, PUTATIVE (EUROFUNG)-RELATED"/>
    <property type="match status" value="1"/>
</dbReference>
<proteinExistence type="inferred from homology"/>
<organism evidence="3 4">
    <name type="scientific">Actinomadura parmotrematis</name>
    <dbReference type="NCBI Taxonomy" id="2864039"/>
    <lineage>
        <taxon>Bacteria</taxon>
        <taxon>Bacillati</taxon>
        <taxon>Actinomycetota</taxon>
        <taxon>Actinomycetes</taxon>
        <taxon>Streptosporangiales</taxon>
        <taxon>Thermomonosporaceae</taxon>
        <taxon>Actinomadura</taxon>
    </lineage>
</organism>
<comment type="caution">
    <text evidence="3">The sequence shown here is derived from an EMBL/GenBank/DDBJ whole genome shotgun (WGS) entry which is preliminary data.</text>
</comment>
<dbReference type="InterPro" id="IPR036396">
    <property type="entry name" value="Cyt_P450_sf"/>
</dbReference>
<evidence type="ECO:0000256" key="2">
    <source>
        <dbReference type="RuleBase" id="RU000461"/>
    </source>
</evidence>
<protein>
    <submittedName>
        <fullName evidence="3">Cytochrome P450</fullName>
    </submittedName>
</protein>
<keyword evidence="2" id="KW-0560">Oxidoreductase</keyword>
<reference evidence="3 4" key="1">
    <citation type="submission" date="2021-07" db="EMBL/GenBank/DDBJ databases">
        <title>Actinomadura sp. PM05-2 isolated from lichen.</title>
        <authorList>
            <person name="Somphong A."/>
            <person name="Phongsopitanun W."/>
            <person name="Tanasupawat S."/>
            <person name="Peongsungnone V."/>
        </authorList>
    </citation>
    <scope>NUCLEOTIDE SEQUENCE [LARGE SCALE GENOMIC DNA]</scope>
    <source>
        <strain evidence="3 4">PM05-2</strain>
    </source>
</reference>
<dbReference type="EMBL" id="JAIBOA010000016">
    <property type="protein sequence ID" value="MBW8485431.1"/>
    <property type="molecule type" value="Genomic_DNA"/>
</dbReference>
<dbReference type="PROSITE" id="PS00086">
    <property type="entry name" value="CYTOCHROME_P450"/>
    <property type="match status" value="1"/>
</dbReference>
<evidence type="ECO:0000313" key="4">
    <source>
        <dbReference type="Proteomes" id="UP000774570"/>
    </source>
</evidence>
<evidence type="ECO:0000256" key="1">
    <source>
        <dbReference type="ARBA" id="ARBA00010617"/>
    </source>
</evidence>
<name>A0ABS7FYQ5_9ACTN</name>
<keyword evidence="2" id="KW-0408">Iron</keyword>
<dbReference type="Gene3D" id="1.10.630.10">
    <property type="entry name" value="Cytochrome P450"/>
    <property type="match status" value="1"/>
</dbReference>
<keyword evidence="2" id="KW-0349">Heme</keyword>
<dbReference type="InterPro" id="IPR017972">
    <property type="entry name" value="Cyt_P450_CS"/>
</dbReference>
<accession>A0ABS7FYQ5</accession>
<dbReference type="InterPro" id="IPR001128">
    <property type="entry name" value="Cyt_P450"/>
</dbReference>
<keyword evidence="2" id="KW-0503">Monooxygenase</keyword>
<dbReference type="SUPFAM" id="SSF48264">
    <property type="entry name" value="Cytochrome P450"/>
    <property type="match status" value="1"/>
</dbReference>
<dbReference type="Pfam" id="PF00067">
    <property type="entry name" value="p450"/>
    <property type="match status" value="1"/>
</dbReference>
<dbReference type="Proteomes" id="UP000774570">
    <property type="component" value="Unassembled WGS sequence"/>
</dbReference>
<sequence>MAAHDALAASDPGGAALALLGLLRTDWRALLAELRAARPVLVTPAFTLVTRMADVREVLSLERVFTVADYARRLDPALGGPCVLTQDATPLKWRERGLMQVALAPEDVPRVRAVAGRAADEALDRAAPAGRVDVVQEVFRPAALRVCAEHLGFAGPDPATMSRWSREVIGHATANPLDDPAVRDRALAAGGAMMEHLHALVGARGGGPPADSVAGRLLGTRPPGGAAIGDDRRAVIVASLLLGFLENAAGSLVNLVGRLLARPGLHAEAAAAATDPRAFEPYVWEALRFDPFLKVIARRSRGDHVLAAGTPRATLVPDGTLVLAVAASAMFDADALPAPEEFRLDRPRHSYLHFGLGHHDCVGGDVGAATVAETARRLLLRPGLRTLPGEDVARDRGVFPDRWILGLGRPGDADGAEEH</sequence>
<gene>
    <name evidence="3" type="ORF">K1Y72_23835</name>
</gene>
<keyword evidence="4" id="KW-1185">Reference proteome</keyword>
<comment type="similarity">
    <text evidence="1 2">Belongs to the cytochrome P450 family.</text>
</comment>
<keyword evidence="2" id="KW-0479">Metal-binding</keyword>